<dbReference type="InterPro" id="IPR036638">
    <property type="entry name" value="HLH_DNA-bd_sf"/>
</dbReference>
<name>A0ABC9A0C7_9POAL</name>
<dbReference type="InterPro" id="IPR045239">
    <property type="entry name" value="bHLH95_bHLH"/>
</dbReference>
<feature type="domain" description="BHLH" evidence="5">
    <location>
        <begin position="119"/>
        <end position="169"/>
    </location>
</feature>
<reference evidence="6 7" key="2">
    <citation type="submission" date="2024-10" db="EMBL/GenBank/DDBJ databases">
        <authorList>
            <person name="Ryan C."/>
        </authorList>
    </citation>
    <scope>NUCLEOTIDE SEQUENCE [LARGE SCALE GENOMIC DNA]</scope>
</reference>
<dbReference type="SUPFAM" id="SSF47459">
    <property type="entry name" value="HLH, helix-loop-helix DNA-binding domain"/>
    <property type="match status" value="1"/>
</dbReference>
<dbReference type="Pfam" id="PF00010">
    <property type="entry name" value="HLH"/>
    <property type="match status" value="1"/>
</dbReference>
<dbReference type="CDD" id="cd11393">
    <property type="entry name" value="bHLH_AtbHLH_like"/>
    <property type="match status" value="1"/>
</dbReference>
<sequence>MAQDGPHGDHRETTSSGEHSLAPPPPTMTFLGPTENNKGGSRVGSPVGMDATSKGKAAVPNAIQQGGEHDSVTSDVKPIIAKSKGKRSSAGKAATDAAGHGFPKAKGKGSLPAAADEDGDVKAHILTERERRRKMKDLFGNLHALMPHIPDKIDKASLVGETIHFIRALEKTKAQLEKRKLEQAVARQAAAQAAAASSSFLAPPLQTAQGMAAMSTGCWGPPAVLPPPQQQQQQPPELVAAAGPVGFQTWSAPNVVLSVMREKAAINLCVPRQPRVLTLVMSVLNKHGIDVVTAHVVADESARSMITVYTTVNGAGGENRSAEEIYKLAVSEIMVWLSSC</sequence>
<dbReference type="AlphaFoldDB" id="A0ABC9A0C7"/>
<proteinExistence type="inferred from homology"/>
<dbReference type="Proteomes" id="UP001497457">
    <property type="component" value="Chromosome 2b"/>
</dbReference>
<dbReference type="InterPro" id="IPR044278">
    <property type="entry name" value="BHLH95-like"/>
</dbReference>
<evidence type="ECO:0000313" key="7">
    <source>
        <dbReference type="Proteomes" id="UP001497457"/>
    </source>
</evidence>
<organism evidence="6 7">
    <name type="scientific">Urochloa decumbens</name>
    <dbReference type="NCBI Taxonomy" id="240449"/>
    <lineage>
        <taxon>Eukaryota</taxon>
        <taxon>Viridiplantae</taxon>
        <taxon>Streptophyta</taxon>
        <taxon>Embryophyta</taxon>
        <taxon>Tracheophyta</taxon>
        <taxon>Spermatophyta</taxon>
        <taxon>Magnoliopsida</taxon>
        <taxon>Liliopsida</taxon>
        <taxon>Poales</taxon>
        <taxon>Poaceae</taxon>
        <taxon>PACMAD clade</taxon>
        <taxon>Panicoideae</taxon>
        <taxon>Panicodae</taxon>
        <taxon>Paniceae</taxon>
        <taxon>Melinidinae</taxon>
        <taxon>Urochloa</taxon>
    </lineage>
</organism>
<feature type="region of interest" description="Disordered" evidence="4">
    <location>
        <begin position="81"/>
        <end position="116"/>
    </location>
</feature>
<keyword evidence="2" id="KW-0805">Transcription regulation</keyword>
<dbReference type="Gene3D" id="4.10.280.10">
    <property type="entry name" value="Helix-loop-helix DNA-binding domain"/>
    <property type="match status" value="1"/>
</dbReference>
<evidence type="ECO:0000256" key="3">
    <source>
        <dbReference type="ARBA" id="ARBA00023163"/>
    </source>
</evidence>
<evidence type="ECO:0000259" key="5">
    <source>
        <dbReference type="PROSITE" id="PS50888"/>
    </source>
</evidence>
<evidence type="ECO:0000256" key="2">
    <source>
        <dbReference type="ARBA" id="ARBA00023015"/>
    </source>
</evidence>
<keyword evidence="3" id="KW-0804">Transcription</keyword>
<comment type="similarity">
    <text evidence="1">Belongs to the bHLH protein family.</text>
</comment>
<evidence type="ECO:0000256" key="4">
    <source>
        <dbReference type="SAM" id="MobiDB-lite"/>
    </source>
</evidence>
<dbReference type="SMART" id="SM00353">
    <property type="entry name" value="HLH"/>
    <property type="match status" value="1"/>
</dbReference>
<keyword evidence="7" id="KW-1185">Reference proteome</keyword>
<dbReference type="InterPro" id="IPR011598">
    <property type="entry name" value="bHLH_dom"/>
</dbReference>
<feature type="region of interest" description="Disordered" evidence="4">
    <location>
        <begin position="1"/>
        <end position="57"/>
    </location>
</feature>
<evidence type="ECO:0000256" key="1">
    <source>
        <dbReference type="ARBA" id="ARBA00005510"/>
    </source>
</evidence>
<protein>
    <recommendedName>
        <fullName evidence="5">BHLH domain-containing protein</fullName>
    </recommendedName>
</protein>
<reference evidence="7" key="1">
    <citation type="submission" date="2024-06" db="EMBL/GenBank/DDBJ databases">
        <authorList>
            <person name="Ryan C."/>
        </authorList>
    </citation>
    <scope>NUCLEOTIDE SEQUENCE [LARGE SCALE GENOMIC DNA]</scope>
</reference>
<dbReference type="EMBL" id="OZ075112">
    <property type="protein sequence ID" value="CAL4968912.1"/>
    <property type="molecule type" value="Genomic_DNA"/>
</dbReference>
<dbReference type="PANTHER" id="PTHR46772">
    <property type="entry name" value="BHLH DOMAIN-CONTAINING PROTEIN"/>
    <property type="match status" value="1"/>
</dbReference>
<evidence type="ECO:0000313" key="6">
    <source>
        <dbReference type="EMBL" id="CAL4968912.1"/>
    </source>
</evidence>
<dbReference type="PROSITE" id="PS50888">
    <property type="entry name" value="BHLH"/>
    <property type="match status" value="1"/>
</dbReference>
<gene>
    <name evidence="6" type="ORF">URODEC1_LOCUS49316</name>
</gene>
<dbReference type="PANTHER" id="PTHR46772:SF8">
    <property type="entry name" value="TRANSCRIPTION FACTOR BHLH95"/>
    <property type="match status" value="1"/>
</dbReference>
<accession>A0ABC9A0C7</accession>
<feature type="compositionally biased region" description="Basic and acidic residues" evidence="4">
    <location>
        <begin position="1"/>
        <end position="13"/>
    </location>
</feature>